<dbReference type="InterPro" id="IPR005334">
    <property type="entry name" value="Tctex-1-like"/>
</dbReference>
<dbReference type="InterPro" id="IPR038586">
    <property type="entry name" value="Tctex-1-like_sf"/>
</dbReference>
<dbReference type="GO" id="GO:0007018">
    <property type="term" value="P:microtubule-based movement"/>
    <property type="evidence" value="ECO:0007669"/>
    <property type="project" value="TreeGrafter"/>
</dbReference>
<dbReference type="EMBL" id="FR824048">
    <property type="protein sequence ID" value="CCA14308.1"/>
    <property type="molecule type" value="Genomic_DNA"/>
</dbReference>
<dbReference type="GO" id="GO:0045505">
    <property type="term" value="F:dynein intermediate chain binding"/>
    <property type="evidence" value="ECO:0007669"/>
    <property type="project" value="TreeGrafter"/>
</dbReference>
<dbReference type="Pfam" id="PF03645">
    <property type="entry name" value="Tctex-1"/>
    <property type="match status" value="1"/>
</dbReference>
<gene>
    <name evidence="1" type="primary">AlNc14C3G416</name>
    <name evidence="1" type="ORF">ALNC14_004510</name>
</gene>
<dbReference type="PANTHER" id="PTHR21255">
    <property type="entry name" value="T-COMPLEX-ASSOCIATED-TESTIS-EXPRESSED 1/ DYNEIN LIGHT CHAIN"/>
    <property type="match status" value="1"/>
</dbReference>
<dbReference type="GO" id="GO:0005868">
    <property type="term" value="C:cytoplasmic dynein complex"/>
    <property type="evidence" value="ECO:0007669"/>
    <property type="project" value="TreeGrafter"/>
</dbReference>
<evidence type="ECO:0000313" key="1">
    <source>
        <dbReference type="EMBL" id="CCA14308.1"/>
    </source>
</evidence>
<dbReference type="PANTHER" id="PTHR21255:SF7">
    <property type="entry name" value="DYNEIN LIGHT CHAIN TCTEX-TYPE PROTEIN 2B"/>
    <property type="match status" value="1"/>
</dbReference>
<proteinExistence type="predicted"/>
<name>F0VZT7_9STRA</name>
<protein>
    <submittedName>
        <fullName evidence="1">Outer Dynein Arm Light Chain 2 putative</fullName>
    </submittedName>
</protein>
<dbReference type="GO" id="GO:0005737">
    <property type="term" value="C:cytoplasm"/>
    <property type="evidence" value="ECO:0007669"/>
    <property type="project" value="TreeGrafter"/>
</dbReference>
<reference evidence="1" key="1">
    <citation type="journal article" date="2011" name="PLoS Biol.">
        <title>Gene gain and loss during evolution of obligate parasitism in the white rust pathogen of Arabidopsis thaliana.</title>
        <authorList>
            <person name="Kemen E."/>
            <person name="Gardiner A."/>
            <person name="Schultz-Larsen T."/>
            <person name="Kemen A.C."/>
            <person name="Balmuth A.L."/>
            <person name="Robert-Seilaniantz A."/>
            <person name="Bailey K."/>
            <person name="Holub E."/>
            <person name="Studholme D.J."/>
            <person name="Maclean D."/>
            <person name="Jones J.D."/>
        </authorList>
    </citation>
    <scope>NUCLEOTIDE SEQUENCE</scope>
</reference>
<organism evidence="1">
    <name type="scientific">Albugo laibachii Nc14</name>
    <dbReference type="NCBI Taxonomy" id="890382"/>
    <lineage>
        <taxon>Eukaryota</taxon>
        <taxon>Sar</taxon>
        <taxon>Stramenopiles</taxon>
        <taxon>Oomycota</taxon>
        <taxon>Peronosporomycetes</taxon>
        <taxon>Albuginales</taxon>
        <taxon>Albuginaceae</taxon>
        <taxon>Albugo</taxon>
    </lineage>
</organism>
<dbReference type="AlphaFoldDB" id="F0VZT7"/>
<dbReference type="Gene3D" id="3.30.1140.40">
    <property type="entry name" value="Tctex-1"/>
    <property type="match status" value="1"/>
</dbReference>
<accession>F0VZT7</accession>
<dbReference type="HOGENOM" id="CLU_097204_4_1_1"/>
<reference evidence="1" key="2">
    <citation type="submission" date="2011-02" db="EMBL/GenBank/DDBJ databases">
        <authorList>
            <person name="MacLean D."/>
        </authorList>
    </citation>
    <scope>NUCLEOTIDE SEQUENCE</scope>
</reference>
<dbReference type="CDD" id="cd21459">
    <property type="entry name" value="DLC-like_TCTEX1D2"/>
    <property type="match status" value="1"/>
</dbReference>
<sequence length="136" mass="15723">MADIEPTSSQNSHIIDVVMPTYIMNPADDEKFRRKQVCKLIGDSLKAELQEKEYVEENVKAWCNKVADTVKSRIHKECHIPRYKFVVQCFIGEQKLQDVRVTSRCLCDTEYDNHASATFNNQHLWASCVVFGFYAS</sequence>